<dbReference type="EMBL" id="JAKKPZ010000001">
    <property type="protein sequence ID" value="KAI1729586.1"/>
    <property type="molecule type" value="Genomic_DNA"/>
</dbReference>
<protein>
    <submittedName>
        <fullName evidence="1">Uncharacterized protein</fullName>
    </submittedName>
</protein>
<proteinExistence type="predicted"/>
<comment type="caution">
    <text evidence="1">The sequence shown here is derived from an EMBL/GenBank/DDBJ whole genome shotgun (WGS) entry which is preliminary data.</text>
</comment>
<organism evidence="1 2">
    <name type="scientific">Ditylenchus destructor</name>
    <dbReference type="NCBI Taxonomy" id="166010"/>
    <lineage>
        <taxon>Eukaryota</taxon>
        <taxon>Metazoa</taxon>
        <taxon>Ecdysozoa</taxon>
        <taxon>Nematoda</taxon>
        <taxon>Chromadorea</taxon>
        <taxon>Rhabditida</taxon>
        <taxon>Tylenchina</taxon>
        <taxon>Tylenchomorpha</taxon>
        <taxon>Sphaerularioidea</taxon>
        <taxon>Anguinidae</taxon>
        <taxon>Anguininae</taxon>
        <taxon>Ditylenchus</taxon>
    </lineage>
</organism>
<sequence>MDPNPDAVGEFITNAAKCDCNMKRYWFSTEVRLIQVPKFFKHSDALRWRENKRNSAYYDQMKVDFQLCKQFAVEVVFICRKCNQTYQFTFEWSHSGAKKMRKGFYRNRTVVDQGSEYYVKALEHSYDWFEHAFNSMQNEYDPYGLQSETWAREFYNIGECERH</sequence>
<name>A0AAD4NK39_9BILA</name>
<reference evidence="1" key="1">
    <citation type="submission" date="2022-01" db="EMBL/GenBank/DDBJ databases">
        <title>Genome Sequence Resource for Two Populations of Ditylenchus destructor, the Migratory Endoparasitic Phytonematode.</title>
        <authorList>
            <person name="Zhang H."/>
            <person name="Lin R."/>
            <person name="Xie B."/>
        </authorList>
    </citation>
    <scope>NUCLEOTIDE SEQUENCE</scope>
    <source>
        <strain evidence="1">BazhouSP</strain>
    </source>
</reference>
<evidence type="ECO:0000313" key="2">
    <source>
        <dbReference type="Proteomes" id="UP001201812"/>
    </source>
</evidence>
<gene>
    <name evidence="1" type="ORF">DdX_01834</name>
</gene>
<accession>A0AAD4NK39</accession>
<evidence type="ECO:0000313" key="1">
    <source>
        <dbReference type="EMBL" id="KAI1729586.1"/>
    </source>
</evidence>
<dbReference type="AlphaFoldDB" id="A0AAD4NK39"/>
<keyword evidence="2" id="KW-1185">Reference proteome</keyword>
<dbReference type="Proteomes" id="UP001201812">
    <property type="component" value="Unassembled WGS sequence"/>
</dbReference>